<dbReference type="PANTHER" id="PTHR32305:SF15">
    <property type="entry name" value="PROTEIN RHSA-RELATED"/>
    <property type="match status" value="1"/>
</dbReference>
<protein>
    <submittedName>
        <fullName evidence="2">Type IV secretion protein Rhs</fullName>
    </submittedName>
</protein>
<name>A0A2U2P9B8_9SPHI</name>
<proteinExistence type="predicted"/>
<organism evidence="2 3">
    <name type="scientific">Pararcticibacter amylolyticus</name>
    <dbReference type="NCBI Taxonomy" id="2173175"/>
    <lineage>
        <taxon>Bacteria</taxon>
        <taxon>Pseudomonadati</taxon>
        <taxon>Bacteroidota</taxon>
        <taxon>Sphingobacteriia</taxon>
        <taxon>Sphingobacteriales</taxon>
        <taxon>Sphingobacteriaceae</taxon>
        <taxon>Pararcticibacter</taxon>
    </lineage>
</organism>
<dbReference type="InterPro" id="IPR050708">
    <property type="entry name" value="T6SS_VgrG/RHS"/>
</dbReference>
<dbReference type="InterPro" id="IPR022385">
    <property type="entry name" value="Rhs_assc_core"/>
</dbReference>
<comment type="caution">
    <text evidence="2">The sequence shown here is derived from an EMBL/GenBank/DDBJ whole genome shotgun (WGS) entry which is preliminary data.</text>
</comment>
<evidence type="ECO:0000313" key="3">
    <source>
        <dbReference type="Proteomes" id="UP000245647"/>
    </source>
</evidence>
<dbReference type="NCBIfam" id="TIGR03696">
    <property type="entry name" value="Rhs_assc_core"/>
    <property type="match status" value="1"/>
</dbReference>
<evidence type="ECO:0000313" key="2">
    <source>
        <dbReference type="EMBL" id="PWG77894.1"/>
    </source>
</evidence>
<feature type="compositionally biased region" description="Polar residues" evidence="1">
    <location>
        <begin position="260"/>
        <end position="281"/>
    </location>
</feature>
<dbReference type="EMBL" id="QEAS01000073">
    <property type="protein sequence ID" value="PWG77894.1"/>
    <property type="molecule type" value="Genomic_DNA"/>
</dbReference>
<sequence length="451" mass="50702">ATRTAVLNNPAHMLWSVNYYDDEGRVAKSIVQHYKGGTLSEGNYDETDNTYSFTDELWTSTRSHKVNGTEQVKITTSYEYDHMGRKVNTWETIGSGDKVLLAQNVYNEIGQLKEKRLHSKDNGNTFLQRIAYQYNERGWLKQINDPGSPSSERVFGMTLQYNDHAEAAKRQYNGNISGVSWQTKVPATTGFTQERQGYDYSYDRLNRLELASYTAPGKAGYFNEKLSYDKGGNILSLERTSNGTGKIDLLEYSYEESGQSNRLASLTDGSGSNEGQPSGTASYAYDENGNLTLDSKKQLTISYNALNLPRTVTQSGSNQTITYLYDAGGRKLRKEAAGGNRDYIDGIEYGNDGQIEFIQTEEGRAVKSGAGYSYEYMLKDHLGNTRAVVKQDGSIIQLSDYYAFGMEMNHNGMTPSPDNKYKYNGKELQTELGMNQYDYGARFYDPVIGRW</sequence>
<dbReference type="AlphaFoldDB" id="A0A2U2P9B8"/>
<dbReference type="PANTHER" id="PTHR32305">
    <property type="match status" value="1"/>
</dbReference>
<feature type="non-terminal residue" evidence="2">
    <location>
        <position position="451"/>
    </location>
</feature>
<dbReference type="RefSeq" id="WP_317047477.1">
    <property type="nucleotide sequence ID" value="NZ_QEAS01000073.1"/>
</dbReference>
<accession>A0A2U2P9B8</accession>
<gene>
    <name evidence="2" type="ORF">DDR33_25110</name>
</gene>
<keyword evidence="3" id="KW-1185">Reference proteome</keyword>
<dbReference type="Gene3D" id="2.180.10.10">
    <property type="entry name" value="RHS repeat-associated core"/>
    <property type="match status" value="1"/>
</dbReference>
<evidence type="ECO:0000256" key="1">
    <source>
        <dbReference type="SAM" id="MobiDB-lite"/>
    </source>
</evidence>
<reference evidence="2 3" key="1">
    <citation type="submission" date="2018-04" db="EMBL/GenBank/DDBJ databases">
        <title>Pedobacter chongqingensis sp. nov., isolated from a rottenly hemp rope.</title>
        <authorList>
            <person name="Cai Y."/>
        </authorList>
    </citation>
    <scope>NUCLEOTIDE SEQUENCE [LARGE SCALE GENOMIC DNA]</scope>
    <source>
        <strain evidence="2 3">FJ4-8</strain>
    </source>
</reference>
<feature type="region of interest" description="Disordered" evidence="1">
    <location>
        <begin position="260"/>
        <end position="287"/>
    </location>
</feature>
<dbReference type="Proteomes" id="UP000245647">
    <property type="component" value="Unassembled WGS sequence"/>
</dbReference>
<feature type="non-terminal residue" evidence="2">
    <location>
        <position position="1"/>
    </location>
</feature>